<keyword evidence="3" id="KW-1185">Reference proteome</keyword>
<gene>
    <name evidence="2" type="ORF">Salat_1090900</name>
</gene>
<dbReference type="Proteomes" id="UP001293254">
    <property type="component" value="Unassembled WGS sequence"/>
</dbReference>
<evidence type="ECO:0000256" key="1">
    <source>
        <dbReference type="SAM" id="MobiDB-lite"/>
    </source>
</evidence>
<reference evidence="2" key="1">
    <citation type="submission" date="2020-06" db="EMBL/GenBank/DDBJ databases">
        <authorList>
            <person name="Li T."/>
            <person name="Hu X."/>
            <person name="Zhang T."/>
            <person name="Song X."/>
            <person name="Zhang H."/>
            <person name="Dai N."/>
            <person name="Sheng W."/>
            <person name="Hou X."/>
            <person name="Wei L."/>
        </authorList>
    </citation>
    <scope>NUCLEOTIDE SEQUENCE</scope>
    <source>
        <strain evidence="2">3651</strain>
        <tissue evidence="2">Leaf</tissue>
    </source>
</reference>
<dbReference type="EMBL" id="JACGWO010000003">
    <property type="protein sequence ID" value="KAK4433286.1"/>
    <property type="molecule type" value="Genomic_DNA"/>
</dbReference>
<name>A0AAE1YN46_9LAMI</name>
<reference evidence="2" key="2">
    <citation type="journal article" date="2024" name="Plant">
        <title>Genomic evolution and insights into agronomic trait innovations of Sesamum species.</title>
        <authorList>
            <person name="Miao H."/>
            <person name="Wang L."/>
            <person name="Qu L."/>
            <person name="Liu H."/>
            <person name="Sun Y."/>
            <person name="Le M."/>
            <person name="Wang Q."/>
            <person name="Wei S."/>
            <person name="Zheng Y."/>
            <person name="Lin W."/>
            <person name="Duan Y."/>
            <person name="Cao H."/>
            <person name="Xiong S."/>
            <person name="Wang X."/>
            <person name="Wei L."/>
            <person name="Li C."/>
            <person name="Ma Q."/>
            <person name="Ju M."/>
            <person name="Zhao R."/>
            <person name="Li G."/>
            <person name="Mu C."/>
            <person name="Tian Q."/>
            <person name="Mei H."/>
            <person name="Zhang T."/>
            <person name="Gao T."/>
            <person name="Zhang H."/>
        </authorList>
    </citation>
    <scope>NUCLEOTIDE SEQUENCE</scope>
    <source>
        <strain evidence="2">3651</strain>
    </source>
</reference>
<organism evidence="2 3">
    <name type="scientific">Sesamum alatum</name>
    <dbReference type="NCBI Taxonomy" id="300844"/>
    <lineage>
        <taxon>Eukaryota</taxon>
        <taxon>Viridiplantae</taxon>
        <taxon>Streptophyta</taxon>
        <taxon>Embryophyta</taxon>
        <taxon>Tracheophyta</taxon>
        <taxon>Spermatophyta</taxon>
        <taxon>Magnoliopsida</taxon>
        <taxon>eudicotyledons</taxon>
        <taxon>Gunneridae</taxon>
        <taxon>Pentapetalae</taxon>
        <taxon>asterids</taxon>
        <taxon>lamiids</taxon>
        <taxon>Lamiales</taxon>
        <taxon>Pedaliaceae</taxon>
        <taxon>Sesamum</taxon>
    </lineage>
</organism>
<proteinExistence type="predicted"/>
<comment type="caution">
    <text evidence="2">The sequence shown here is derived from an EMBL/GenBank/DDBJ whole genome shotgun (WGS) entry which is preliminary data.</text>
</comment>
<protein>
    <submittedName>
        <fullName evidence="2">Uncharacterized protein</fullName>
    </submittedName>
</protein>
<dbReference type="AlphaFoldDB" id="A0AAE1YN46"/>
<evidence type="ECO:0000313" key="3">
    <source>
        <dbReference type="Proteomes" id="UP001293254"/>
    </source>
</evidence>
<feature type="region of interest" description="Disordered" evidence="1">
    <location>
        <begin position="13"/>
        <end position="38"/>
    </location>
</feature>
<accession>A0AAE1YN46</accession>
<evidence type="ECO:0000313" key="2">
    <source>
        <dbReference type="EMBL" id="KAK4433286.1"/>
    </source>
</evidence>
<sequence length="323" mass="35555">MNARIAEIARNLRRSPPISDAEISAAHVGDQPSGSSERQTLALVEPSRLRPVAPMVQAAKSRSLVLLVNRANQRNSNGRDATEEEENTKHLKDLVAWWKQAREDLKTPSSKVAEMEGEKLNPDRAISARSSVLRTHVGQNSFELYKACCLECDQVLLAQTAHTRVEEHLAHGLDLAQAKEKEALEATATTDARIIALEAQLAAMVEESKKKTEGITEGRDAFLQSDEYRKSLSDARLQGARDFLKAPAFKIAVDLQSARFLNNGFDKCISQVRHLQGFVKGFDQGRLDSSLDATLQPYPDEPILEVAGDDEFASLIADIGAFP</sequence>